<evidence type="ECO:0000256" key="4">
    <source>
        <dbReference type="RuleBase" id="RU003733"/>
    </source>
</evidence>
<feature type="domain" description="Carbohydrate kinase FGGY C-terminal" evidence="6">
    <location>
        <begin position="250"/>
        <end position="430"/>
    </location>
</feature>
<dbReference type="CDD" id="cd07770">
    <property type="entry name" value="ASKHA_NBD_FGGY_GntK"/>
    <property type="match status" value="1"/>
</dbReference>
<dbReference type="EMBL" id="BMOD01000008">
    <property type="protein sequence ID" value="GGJ37825.1"/>
    <property type="molecule type" value="Genomic_DNA"/>
</dbReference>
<evidence type="ECO:0000313" key="7">
    <source>
        <dbReference type="EMBL" id="GGJ37825.1"/>
    </source>
</evidence>
<dbReference type="InterPro" id="IPR000577">
    <property type="entry name" value="Carb_kinase_FGGY"/>
</dbReference>
<dbReference type="GO" id="GO:0016301">
    <property type="term" value="F:kinase activity"/>
    <property type="evidence" value="ECO:0007669"/>
    <property type="project" value="UniProtKB-KW"/>
</dbReference>
<dbReference type="Pfam" id="PF00370">
    <property type="entry name" value="FGGY_N"/>
    <property type="match status" value="1"/>
</dbReference>
<keyword evidence="3 4" id="KW-0418">Kinase</keyword>
<dbReference type="PANTHER" id="PTHR43095">
    <property type="entry name" value="SUGAR KINASE"/>
    <property type="match status" value="1"/>
</dbReference>
<dbReference type="PROSITE" id="PS00445">
    <property type="entry name" value="FGGY_KINASES_2"/>
    <property type="match status" value="1"/>
</dbReference>
<evidence type="ECO:0000256" key="3">
    <source>
        <dbReference type="ARBA" id="ARBA00022777"/>
    </source>
</evidence>
<dbReference type="InterPro" id="IPR043129">
    <property type="entry name" value="ATPase_NBD"/>
</dbReference>
<evidence type="ECO:0000256" key="2">
    <source>
        <dbReference type="ARBA" id="ARBA00022679"/>
    </source>
</evidence>
<dbReference type="InterPro" id="IPR018483">
    <property type="entry name" value="Carb_kinase_FGGY_CS"/>
</dbReference>
<comment type="caution">
    <text evidence="7">The sequence shown here is derived from an EMBL/GenBank/DDBJ whole genome shotgun (WGS) entry which is preliminary data.</text>
</comment>
<evidence type="ECO:0000259" key="5">
    <source>
        <dbReference type="Pfam" id="PF00370"/>
    </source>
</evidence>
<dbReference type="InterPro" id="IPR050406">
    <property type="entry name" value="FGGY_Carb_Kinase"/>
</dbReference>
<dbReference type="PIRSF" id="PIRSF000538">
    <property type="entry name" value="GlpK"/>
    <property type="match status" value="1"/>
</dbReference>
<name>A0ABQ2D007_9DEIO</name>
<reference evidence="8" key="1">
    <citation type="journal article" date="2019" name="Int. J. Syst. Evol. Microbiol.">
        <title>The Global Catalogue of Microorganisms (GCM) 10K type strain sequencing project: providing services to taxonomists for standard genome sequencing and annotation.</title>
        <authorList>
            <consortium name="The Broad Institute Genomics Platform"/>
            <consortium name="The Broad Institute Genome Sequencing Center for Infectious Disease"/>
            <person name="Wu L."/>
            <person name="Ma J."/>
        </authorList>
    </citation>
    <scope>NUCLEOTIDE SEQUENCE [LARGE SCALE GENOMIC DNA]</scope>
    <source>
        <strain evidence="8">JCM 14370</strain>
    </source>
</reference>
<dbReference type="Gene3D" id="3.30.420.40">
    <property type="match status" value="2"/>
</dbReference>
<keyword evidence="8" id="KW-1185">Reference proteome</keyword>
<dbReference type="Proteomes" id="UP000632222">
    <property type="component" value="Unassembled WGS sequence"/>
</dbReference>
<dbReference type="PANTHER" id="PTHR43095:SF2">
    <property type="entry name" value="GLUCONOKINASE"/>
    <property type="match status" value="1"/>
</dbReference>
<evidence type="ECO:0000256" key="1">
    <source>
        <dbReference type="ARBA" id="ARBA00009156"/>
    </source>
</evidence>
<dbReference type="InterPro" id="IPR018485">
    <property type="entry name" value="FGGY_C"/>
</dbReference>
<feature type="domain" description="Carbohydrate kinase FGGY N-terminal" evidence="5">
    <location>
        <begin position="7"/>
        <end position="241"/>
    </location>
</feature>
<evidence type="ECO:0000259" key="6">
    <source>
        <dbReference type="Pfam" id="PF02782"/>
    </source>
</evidence>
<protein>
    <submittedName>
        <fullName evidence="7">Gluconate kinase</fullName>
    </submittedName>
</protein>
<dbReference type="SUPFAM" id="SSF53067">
    <property type="entry name" value="Actin-like ATPase domain"/>
    <property type="match status" value="2"/>
</dbReference>
<sequence length="476" mass="51231">MKNNMNAIGLDLGTTGCKAVLIDAEGNPLRSTYRSYPLIKTEPGEATQNAEVIWKAVQEALLDLKAVNADGLSFSGAMHSLLLVDGQNKPLAPALTWADTRPLDTLADIPLEARATYLKTGAPLKTPYHPAKITYLQKKQPALFAQAHQLVSIKDYIAFQLTGVWKADIGLASSSGLLNLHTGHWDEDIVKALQVKSLLPEVLDATDLLGNITPDAATHTGLKAGMPVFAGSSDGGLANLGTGAGVQDTVITVGTSGAVRSMVTSPQLDARGRTWCYFLSRNQMFAGGAINNAGLLIDWVRRMCFPADTFEVLFKEAAEVPDSEGLLLLPYLTGERSPHWKSDLTATLHGLALQHTRGHIARAALEAVCFSLAEVHDLVSAGTTRVLVTGNITRSPLWMQVLSNVLNRDLVVASSVDASALGAAMVTRHALDNRLGELTYKVQYALGFAPQPEEAALLRATREHWRGLFTSIWKEL</sequence>
<proteinExistence type="inferred from homology"/>
<gene>
    <name evidence="7" type="ORF">GCM10008938_24920</name>
</gene>
<evidence type="ECO:0000313" key="8">
    <source>
        <dbReference type="Proteomes" id="UP000632222"/>
    </source>
</evidence>
<keyword evidence="2 4" id="KW-0808">Transferase</keyword>
<accession>A0ABQ2D007</accession>
<comment type="similarity">
    <text evidence="1 4">Belongs to the FGGY kinase family.</text>
</comment>
<organism evidence="7 8">
    <name type="scientific">Deinococcus roseus</name>
    <dbReference type="NCBI Taxonomy" id="392414"/>
    <lineage>
        <taxon>Bacteria</taxon>
        <taxon>Thermotogati</taxon>
        <taxon>Deinococcota</taxon>
        <taxon>Deinococci</taxon>
        <taxon>Deinococcales</taxon>
        <taxon>Deinococcaceae</taxon>
        <taxon>Deinococcus</taxon>
    </lineage>
</organism>
<dbReference type="InterPro" id="IPR018484">
    <property type="entry name" value="FGGY_N"/>
</dbReference>
<dbReference type="Pfam" id="PF02782">
    <property type="entry name" value="FGGY_C"/>
    <property type="match status" value="1"/>
</dbReference>